<evidence type="ECO:0000256" key="1">
    <source>
        <dbReference type="SAM" id="Phobius"/>
    </source>
</evidence>
<keyword evidence="1" id="KW-0472">Membrane</keyword>
<evidence type="ECO:0000313" key="3">
    <source>
        <dbReference type="Proteomes" id="UP000186206"/>
    </source>
</evidence>
<name>A0ABX3FJ57_9VIBR</name>
<reference evidence="2 3" key="1">
    <citation type="submission" date="2016-09" db="EMBL/GenBank/DDBJ databases">
        <title>Genomic Taxonomy of the Vibrionaceae.</title>
        <authorList>
            <person name="Gonzalez-Castillo A."/>
            <person name="Gomez-Gil B."/>
            <person name="Enciso-Ibarra K."/>
        </authorList>
    </citation>
    <scope>NUCLEOTIDE SEQUENCE [LARGE SCALE GENOMIC DNA]</scope>
    <source>
        <strain evidence="2 3">CAIM 1731</strain>
    </source>
</reference>
<keyword evidence="3" id="KW-1185">Reference proteome</keyword>
<comment type="caution">
    <text evidence="2">The sequence shown here is derived from an EMBL/GenBank/DDBJ whole genome shotgun (WGS) entry which is preliminary data.</text>
</comment>
<dbReference type="Proteomes" id="UP000186206">
    <property type="component" value="Unassembled WGS sequence"/>
</dbReference>
<evidence type="ECO:0000313" key="2">
    <source>
        <dbReference type="EMBL" id="OLQ91874.1"/>
    </source>
</evidence>
<protein>
    <submittedName>
        <fullName evidence="2">Uncharacterized protein</fullName>
    </submittedName>
</protein>
<organism evidence="2 3">
    <name type="scientific">Vibrio ponticus</name>
    <dbReference type="NCBI Taxonomy" id="265668"/>
    <lineage>
        <taxon>Bacteria</taxon>
        <taxon>Pseudomonadati</taxon>
        <taxon>Pseudomonadota</taxon>
        <taxon>Gammaproteobacteria</taxon>
        <taxon>Vibrionales</taxon>
        <taxon>Vibrionaceae</taxon>
        <taxon>Vibrio</taxon>
    </lineage>
</organism>
<sequence length="60" mass="7011">MKAAFLCNSCKLYFGFAIKIYLLIIVQTQDIGVIWFADYKIVLSLVFFKPKILQYLWITG</sequence>
<keyword evidence="1" id="KW-0812">Transmembrane</keyword>
<proteinExistence type="predicted"/>
<keyword evidence="1" id="KW-1133">Transmembrane helix</keyword>
<accession>A0ABX3FJ57</accession>
<gene>
    <name evidence="2" type="ORF">BIY21_12725</name>
</gene>
<feature type="transmembrane region" description="Helical" evidence="1">
    <location>
        <begin position="12"/>
        <end position="37"/>
    </location>
</feature>
<dbReference type="EMBL" id="MJMI01000092">
    <property type="protein sequence ID" value="OLQ91874.1"/>
    <property type="molecule type" value="Genomic_DNA"/>
</dbReference>